<dbReference type="AlphaFoldDB" id="A0A0M5L3L4"/>
<gene>
    <name evidence="1" type="ORF">RY67_1018</name>
</gene>
<proteinExistence type="predicted"/>
<reference evidence="1 2" key="1">
    <citation type="submission" date="2014-12" db="EMBL/GenBank/DDBJ databases">
        <title>Complete genome sequence of Bifidobacterium longum subsp. infantis BT1.</title>
        <authorList>
            <person name="Kim J.F."/>
            <person name="Kwak M.-J."/>
        </authorList>
    </citation>
    <scope>NUCLEOTIDE SEQUENCE [LARGE SCALE GENOMIC DNA]</scope>
    <source>
        <strain evidence="1 2">BT1</strain>
    </source>
</reference>
<evidence type="ECO:0000313" key="2">
    <source>
        <dbReference type="Proteomes" id="UP000067206"/>
    </source>
</evidence>
<accession>A0A0M5L3L4</accession>
<protein>
    <submittedName>
        <fullName evidence="1">Uncharacterized protein</fullName>
    </submittedName>
</protein>
<sequence>MRDNNEKPPEGGPLLFAFATVFIVIVATRIDAWTADAIAIAFTCYAIATDRRNNKRKP</sequence>
<name>A0A0M5L3L4_BIFLI</name>
<dbReference type="PATRIC" id="fig|1682.24.peg.983"/>
<dbReference type="RefSeq" id="WP_158082791.1">
    <property type="nucleotide sequence ID" value="NZ_CP010411.1"/>
</dbReference>
<evidence type="ECO:0000313" key="1">
    <source>
        <dbReference type="EMBL" id="ALE09060.1"/>
    </source>
</evidence>
<dbReference type="Proteomes" id="UP000067206">
    <property type="component" value="Chromosome"/>
</dbReference>
<organism evidence="1 2">
    <name type="scientific">Bifidobacterium longum subsp. infantis</name>
    <dbReference type="NCBI Taxonomy" id="1682"/>
    <lineage>
        <taxon>Bacteria</taxon>
        <taxon>Bacillati</taxon>
        <taxon>Actinomycetota</taxon>
        <taxon>Actinomycetes</taxon>
        <taxon>Bifidobacteriales</taxon>
        <taxon>Bifidobacteriaceae</taxon>
        <taxon>Bifidobacterium</taxon>
    </lineage>
</organism>
<dbReference type="EMBL" id="CP010411">
    <property type="protein sequence ID" value="ALE09060.1"/>
    <property type="molecule type" value="Genomic_DNA"/>
</dbReference>